<comment type="caution">
    <text evidence="1">The sequence shown here is derived from an EMBL/GenBank/DDBJ whole genome shotgun (WGS) entry which is preliminary data.</text>
</comment>
<name>A0A7X8SJH1_9BACT</name>
<reference evidence="1 2" key="1">
    <citation type="submission" date="2020-04" db="EMBL/GenBank/DDBJ databases">
        <title>Flammeovirga sp. SR4, a novel species isolated from seawater.</title>
        <authorList>
            <person name="Wang X."/>
        </authorList>
    </citation>
    <scope>NUCLEOTIDE SEQUENCE [LARGE SCALE GENOMIC DNA]</scope>
    <source>
        <strain evidence="1 2">SR4</strain>
    </source>
</reference>
<evidence type="ECO:0000313" key="2">
    <source>
        <dbReference type="Proteomes" id="UP000585050"/>
    </source>
</evidence>
<dbReference type="Proteomes" id="UP000585050">
    <property type="component" value="Unassembled WGS sequence"/>
</dbReference>
<gene>
    <name evidence="1" type="ORF">HGP29_09245</name>
</gene>
<sequence length="230" mass="27364">MDKIITQVLCAMLFISCNTSKNNKHYIEEKTSFDILKDQNILTHKWLREESNLLMIHETLKAFGYQKLIKTLKLNSSPIIYKDIYINKDLTSLVDSLILSYDTTDIGSKYYYEFWYRRKVENNEEVVFNILNEIKKSMDLEKMENSISTELVNDTLLSLLSIEYNTKTISDSIAYMNYNKLKSYGFHQSAYNLLFERYEYYDIDWNKDKLQSELTESEIEEVPFIKDNTK</sequence>
<evidence type="ECO:0000313" key="1">
    <source>
        <dbReference type="EMBL" id="NLR91389.1"/>
    </source>
</evidence>
<proteinExistence type="predicted"/>
<protein>
    <submittedName>
        <fullName evidence="1">Uncharacterized protein</fullName>
    </submittedName>
</protein>
<organism evidence="1 2">
    <name type="scientific">Flammeovirga agarivorans</name>
    <dbReference type="NCBI Taxonomy" id="2726742"/>
    <lineage>
        <taxon>Bacteria</taxon>
        <taxon>Pseudomonadati</taxon>
        <taxon>Bacteroidota</taxon>
        <taxon>Cytophagia</taxon>
        <taxon>Cytophagales</taxon>
        <taxon>Flammeovirgaceae</taxon>
        <taxon>Flammeovirga</taxon>
    </lineage>
</organism>
<keyword evidence="2" id="KW-1185">Reference proteome</keyword>
<accession>A0A7X8SJH1</accession>
<dbReference type="PROSITE" id="PS51257">
    <property type="entry name" value="PROKAR_LIPOPROTEIN"/>
    <property type="match status" value="1"/>
</dbReference>
<dbReference type="EMBL" id="JABAIL010000003">
    <property type="protein sequence ID" value="NLR91389.1"/>
    <property type="molecule type" value="Genomic_DNA"/>
</dbReference>
<dbReference type="AlphaFoldDB" id="A0A7X8SJH1"/>
<dbReference type="RefSeq" id="WP_168882113.1">
    <property type="nucleotide sequence ID" value="NZ_JABAIL010000003.1"/>
</dbReference>